<dbReference type="GO" id="GO:0005506">
    <property type="term" value="F:iron ion binding"/>
    <property type="evidence" value="ECO:0007669"/>
    <property type="project" value="InterPro"/>
</dbReference>
<dbReference type="InterPro" id="IPR001128">
    <property type="entry name" value="Cyt_P450"/>
</dbReference>
<keyword evidence="2" id="KW-0503">Monooxygenase</keyword>
<evidence type="ECO:0000313" key="3">
    <source>
        <dbReference type="EMBL" id="PPC76013.1"/>
    </source>
</evidence>
<sequence>MTTLLLHSQLPDAIQHYADLSQGKPLQPLADGSWLVCSYAACQFLLHSPDASVPELSEQAHQQQAPERVRTTLAALARVNNPPAHNTLRRLAEPLFAALLTVQGQPAALMPRLTQWLESRISTQSHWDWIALASELMPRWLLACMGVGEEDTAHILAQLPDLQCIMRPHNTAADWPRIDTAINEISQRLCHSSWLQRTLATAPPAQHSALITALLGMLIQSRDAGRGVLSDTLLAWLRGQISTFTPTAIHEVLRFYSPIQHTRRQLQKGITLCGQSLPAGAQLILLLAQANRDSSVFTHPHSFDSARSNASAHLTFGEGAHQCLARHAAVVFCQQVFVWLQQRYGRLNWQPHPLTYEPLANARLLQQLWVNVCDQSTTMTPERH</sequence>
<dbReference type="EMBL" id="PRLP01000058">
    <property type="protein sequence ID" value="PPC76013.1"/>
    <property type="molecule type" value="Genomic_DNA"/>
</dbReference>
<dbReference type="SUPFAM" id="SSF48264">
    <property type="entry name" value="Cytochrome P450"/>
    <property type="match status" value="1"/>
</dbReference>
<dbReference type="PANTHER" id="PTHR46696:SF1">
    <property type="entry name" value="CYTOCHROME P450 YJIB-RELATED"/>
    <property type="match status" value="1"/>
</dbReference>
<name>A0A2S5KMX8_9PROT</name>
<dbReference type="GO" id="GO:0020037">
    <property type="term" value="F:heme binding"/>
    <property type="evidence" value="ECO:0007669"/>
    <property type="project" value="InterPro"/>
</dbReference>
<comment type="similarity">
    <text evidence="1 2">Belongs to the cytochrome P450 family.</text>
</comment>
<keyword evidence="2" id="KW-0408">Iron</keyword>
<comment type="caution">
    <text evidence="3">The sequence shown here is derived from an EMBL/GenBank/DDBJ whole genome shotgun (WGS) entry which is preliminary data.</text>
</comment>
<dbReference type="Pfam" id="PF00067">
    <property type="entry name" value="p450"/>
    <property type="match status" value="1"/>
</dbReference>
<gene>
    <name evidence="3" type="ORF">C4K68_17720</name>
</gene>
<dbReference type="AlphaFoldDB" id="A0A2S5KMX8"/>
<organism evidence="3 4">
    <name type="scientific">Proteobacteria bacterium 228</name>
    <dbReference type="NCBI Taxonomy" id="2083153"/>
    <lineage>
        <taxon>Bacteria</taxon>
        <taxon>Pseudomonadati</taxon>
        <taxon>Pseudomonadota</taxon>
    </lineage>
</organism>
<dbReference type="Proteomes" id="UP000238196">
    <property type="component" value="Unassembled WGS sequence"/>
</dbReference>
<evidence type="ECO:0000313" key="4">
    <source>
        <dbReference type="Proteomes" id="UP000238196"/>
    </source>
</evidence>
<evidence type="ECO:0008006" key="5">
    <source>
        <dbReference type="Google" id="ProtNLM"/>
    </source>
</evidence>
<dbReference type="Gene3D" id="1.10.630.10">
    <property type="entry name" value="Cytochrome P450"/>
    <property type="match status" value="2"/>
</dbReference>
<keyword evidence="2" id="KW-0479">Metal-binding</keyword>
<dbReference type="PRINTS" id="PR00359">
    <property type="entry name" value="BP450"/>
</dbReference>
<dbReference type="OrthoDB" id="4168525at2"/>
<dbReference type="PROSITE" id="PS00086">
    <property type="entry name" value="CYTOCHROME_P450"/>
    <property type="match status" value="1"/>
</dbReference>
<dbReference type="InterPro" id="IPR036396">
    <property type="entry name" value="Cyt_P450_sf"/>
</dbReference>
<evidence type="ECO:0000256" key="1">
    <source>
        <dbReference type="ARBA" id="ARBA00010617"/>
    </source>
</evidence>
<accession>A0A2S5KMX8</accession>
<proteinExistence type="inferred from homology"/>
<protein>
    <recommendedName>
        <fullName evidence="5">Cytochrome P450</fullName>
    </recommendedName>
</protein>
<dbReference type="InterPro" id="IPR002397">
    <property type="entry name" value="Cyt_P450_B"/>
</dbReference>
<keyword evidence="2" id="KW-0349">Heme</keyword>
<reference evidence="3 4" key="1">
    <citation type="submission" date="2018-02" db="EMBL/GenBank/DDBJ databases">
        <title>novel marine gammaproteobacteria from coastal saline agro ecosystem.</title>
        <authorList>
            <person name="Krishnan R."/>
            <person name="Ramesh Kumar N."/>
        </authorList>
    </citation>
    <scope>NUCLEOTIDE SEQUENCE [LARGE SCALE GENOMIC DNA]</scope>
    <source>
        <strain evidence="3 4">228</strain>
    </source>
</reference>
<dbReference type="GO" id="GO:0004497">
    <property type="term" value="F:monooxygenase activity"/>
    <property type="evidence" value="ECO:0007669"/>
    <property type="project" value="UniProtKB-KW"/>
</dbReference>
<dbReference type="GO" id="GO:0016705">
    <property type="term" value="F:oxidoreductase activity, acting on paired donors, with incorporation or reduction of molecular oxygen"/>
    <property type="evidence" value="ECO:0007669"/>
    <property type="project" value="InterPro"/>
</dbReference>
<evidence type="ECO:0000256" key="2">
    <source>
        <dbReference type="RuleBase" id="RU000461"/>
    </source>
</evidence>
<dbReference type="PANTHER" id="PTHR46696">
    <property type="entry name" value="P450, PUTATIVE (EUROFUNG)-RELATED"/>
    <property type="match status" value="1"/>
</dbReference>
<keyword evidence="2" id="KW-0560">Oxidoreductase</keyword>
<dbReference type="InterPro" id="IPR017972">
    <property type="entry name" value="Cyt_P450_CS"/>
</dbReference>